<reference evidence="1 2" key="1">
    <citation type="submission" date="2015-04" db="EMBL/GenBank/DDBJ databases">
        <title>Complete genome sequence of Schizopora paradoxa KUC8140, a cosmopolitan wood degrader in East Asia.</title>
        <authorList>
            <consortium name="DOE Joint Genome Institute"/>
            <person name="Min B."/>
            <person name="Park H."/>
            <person name="Jang Y."/>
            <person name="Kim J.-J."/>
            <person name="Kim K.H."/>
            <person name="Pangilinan J."/>
            <person name="Lipzen A."/>
            <person name="Riley R."/>
            <person name="Grigoriev I.V."/>
            <person name="Spatafora J.W."/>
            <person name="Choi I.-G."/>
        </authorList>
    </citation>
    <scope>NUCLEOTIDE SEQUENCE [LARGE SCALE GENOMIC DNA]</scope>
    <source>
        <strain evidence="1 2">KUC8140</strain>
    </source>
</reference>
<name>A0A0H2R4X6_9AGAM</name>
<organism evidence="1 2">
    <name type="scientific">Schizopora paradoxa</name>
    <dbReference type="NCBI Taxonomy" id="27342"/>
    <lineage>
        <taxon>Eukaryota</taxon>
        <taxon>Fungi</taxon>
        <taxon>Dikarya</taxon>
        <taxon>Basidiomycota</taxon>
        <taxon>Agaricomycotina</taxon>
        <taxon>Agaricomycetes</taxon>
        <taxon>Hymenochaetales</taxon>
        <taxon>Schizoporaceae</taxon>
        <taxon>Schizopora</taxon>
    </lineage>
</organism>
<dbReference type="OrthoDB" id="3167560at2759"/>
<protein>
    <recommendedName>
        <fullName evidence="3">F-box domain-containing protein</fullName>
    </recommendedName>
</protein>
<accession>A0A0H2R4X6</accession>
<proteinExistence type="predicted"/>
<dbReference type="InParanoid" id="A0A0H2R4X6"/>
<dbReference type="EMBL" id="KQ086522">
    <property type="protein sequence ID" value="KLO04493.1"/>
    <property type="molecule type" value="Genomic_DNA"/>
</dbReference>
<dbReference type="AlphaFoldDB" id="A0A0H2R4X6"/>
<gene>
    <name evidence="1" type="ORF">SCHPADRAFT_947657</name>
</gene>
<sequence>MATDGILSCLFQRRVLAIKTLDELDALFSARERLQPQLQAVRTFKVALEAPPDEEDQQYWLSVLKETFDLLALEGGWKLQVMELELPGFCETAYNSFGEDISTTVFKGLEHFVSLSVPHAALVGFLSHQSSLKILNLGDTICKLQCPLKLRQVKGIVSVRCAASCLRAVLVGKYVFRARITDAARLRNDPPSFTSILTNLRRVSSSLTRLDLTFPSSEMDVVSLVASAAPLLVNLALTEIEAHDATDLSTVRPWQCSRTWSKQLKQLPRLQYLKLKTSCFSLPETGYLPDLWFCHPRLFTSTPESIEVWHCNVPSQINAKHTWLLDECGVHYVYDLLDGSGYF</sequence>
<keyword evidence="2" id="KW-1185">Reference proteome</keyword>
<evidence type="ECO:0000313" key="2">
    <source>
        <dbReference type="Proteomes" id="UP000053477"/>
    </source>
</evidence>
<dbReference type="Proteomes" id="UP000053477">
    <property type="component" value="Unassembled WGS sequence"/>
</dbReference>
<evidence type="ECO:0000313" key="1">
    <source>
        <dbReference type="EMBL" id="KLO04493.1"/>
    </source>
</evidence>
<evidence type="ECO:0008006" key="3">
    <source>
        <dbReference type="Google" id="ProtNLM"/>
    </source>
</evidence>